<keyword evidence="1" id="KW-0732">Signal</keyword>
<sequence length="296" mass="31919" precursor="true">MLYRSLAAALALIASVLQADEPLVWKFSAGEDLAFEVRQTSDVTLDSRGGEVRSKSDQTATLDWKVETVDAAGAAKVVQDIRRLQLTFDAPGGQGYQLDTDSEEPPQGLATMIAPVYRALTEHNCQLTVSPQGEILKSEPPEEVLQSLKNFPGAAALGKGGALYQQLLRPALIEVPAGELKVGQKWVSFIEAPLAMFGVEAAEFQYEYLGEREADGRPVAAIGVRLMLIPPEDENAAPVQVRVVQSEGEVLFDREAGRVHSARLESRCELKFTDGKQVTTGEVTQTATAKLAPAGE</sequence>
<dbReference type="AlphaFoldDB" id="A0A5C5VAY4"/>
<evidence type="ECO:0008006" key="4">
    <source>
        <dbReference type="Google" id="ProtNLM"/>
    </source>
</evidence>
<feature type="chain" id="PRO_5022769299" description="SLA1 homology domain-containing protein" evidence="1">
    <location>
        <begin position="20"/>
        <end position="296"/>
    </location>
</feature>
<dbReference type="OrthoDB" id="269991at2"/>
<reference evidence="2 3" key="1">
    <citation type="submission" date="2019-02" db="EMBL/GenBank/DDBJ databases">
        <title>Deep-cultivation of Planctomycetes and their phenomic and genomic characterization uncovers novel biology.</title>
        <authorList>
            <person name="Wiegand S."/>
            <person name="Jogler M."/>
            <person name="Boedeker C."/>
            <person name="Pinto D."/>
            <person name="Vollmers J."/>
            <person name="Rivas-Marin E."/>
            <person name="Kohn T."/>
            <person name="Peeters S.H."/>
            <person name="Heuer A."/>
            <person name="Rast P."/>
            <person name="Oberbeckmann S."/>
            <person name="Bunk B."/>
            <person name="Jeske O."/>
            <person name="Meyerdierks A."/>
            <person name="Storesund J.E."/>
            <person name="Kallscheuer N."/>
            <person name="Luecker S."/>
            <person name="Lage O.M."/>
            <person name="Pohl T."/>
            <person name="Merkel B.J."/>
            <person name="Hornburger P."/>
            <person name="Mueller R.-W."/>
            <person name="Bruemmer F."/>
            <person name="Labrenz M."/>
            <person name="Spormann A.M."/>
            <person name="Op Den Camp H."/>
            <person name="Overmann J."/>
            <person name="Amann R."/>
            <person name="Jetten M.S.M."/>
            <person name="Mascher T."/>
            <person name="Medema M.H."/>
            <person name="Devos D.P."/>
            <person name="Kaster A.-K."/>
            <person name="Ovreas L."/>
            <person name="Rohde M."/>
            <person name="Galperin M.Y."/>
            <person name="Jogler C."/>
        </authorList>
    </citation>
    <scope>NUCLEOTIDE SEQUENCE [LARGE SCALE GENOMIC DNA]</scope>
    <source>
        <strain evidence="2 3">KOR34</strain>
    </source>
</reference>
<evidence type="ECO:0000313" key="2">
    <source>
        <dbReference type="EMBL" id="TWT35461.1"/>
    </source>
</evidence>
<keyword evidence="3" id="KW-1185">Reference proteome</keyword>
<accession>A0A5C5VAY4</accession>
<dbReference type="EMBL" id="SIHJ01000001">
    <property type="protein sequence ID" value="TWT35461.1"/>
    <property type="molecule type" value="Genomic_DNA"/>
</dbReference>
<dbReference type="Proteomes" id="UP000316714">
    <property type="component" value="Unassembled WGS sequence"/>
</dbReference>
<proteinExistence type="predicted"/>
<gene>
    <name evidence="2" type="ORF">KOR34_03530</name>
</gene>
<organism evidence="2 3">
    <name type="scientific">Posidoniimonas corsicana</name>
    <dbReference type="NCBI Taxonomy" id="1938618"/>
    <lineage>
        <taxon>Bacteria</taxon>
        <taxon>Pseudomonadati</taxon>
        <taxon>Planctomycetota</taxon>
        <taxon>Planctomycetia</taxon>
        <taxon>Pirellulales</taxon>
        <taxon>Lacipirellulaceae</taxon>
        <taxon>Posidoniimonas</taxon>
    </lineage>
</organism>
<name>A0A5C5VAY4_9BACT</name>
<comment type="caution">
    <text evidence="2">The sequence shown here is derived from an EMBL/GenBank/DDBJ whole genome shotgun (WGS) entry which is preliminary data.</text>
</comment>
<protein>
    <recommendedName>
        <fullName evidence="4">SLA1 homology domain-containing protein</fullName>
    </recommendedName>
</protein>
<evidence type="ECO:0000313" key="3">
    <source>
        <dbReference type="Proteomes" id="UP000316714"/>
    </source>
</evidence>
<feature type="signal peptide" evidence="1">
    <location>
        <begin position="1"/>
        <end position="19"/>
    </location>
</feature>
<evidence type="ECO:0000256" key="1">
    <source>
        <dbReference type="SAM" id="SignalP"/>
    </source>
</evidence>
<dbReference type="RefSeq" id="WP_146561652.1">
    <property type="nucleotide sequence ID" value="NZ_SIHJ01000001.1"/>
</dbReference>